<sequence length="368" mass="39078">MKIYNLTPAIILGILGATLTLTPSAKSQPACPPPANAREAREISCAEVYSATPERVKLNLGGRQLPVNTSSEEKIGTFANFAPTQTLLRKDLSDKDAFNVLTTANYARADLQLSDGSLVWTKPDSQIALSSGNSCGVNNLYESLPGQPSPILCLRSGSILVISPSNQSKVSVVTNEGIVFTPGTIYLVNRDLAQQRTDIFVFSGGGSTRMLLNSNVACVDPVQAATFEGTSVAPLGKECRFRASGGQYVSVTKNELSLPKSFDLPAWVATDPFFAPLRANTGLQLDGLAIQTEDAFQPPIATPTIAASQPIFAETVGLQTTDCPVIAKEDSFGGATAEANFLNPPMPARKQSAPVIPRPPIQPIRGMW</sequence>
<name>A0A977PUP4_9CYAN</name>
<reference evidence="1" key="1">
    <citation type="submission" date="2021-04" db="EMBL/GenBank/DDBJ databases">
        <title>Genome sequence of Woronichinia naegeliana from Washington state freshwater lake bloom.</title>
        <authorList>
            <person name="Dreher T.W."/>
        </authorList>
    </citation>
    <scope>NUCLEOTIDE SEQUENCE</scope>
    <source>
        <strain evidence="1">WA131</strain>
    </source>
</reference>
<accession>A0A977PUP4</accession>
<organism evidence="1">
    <name type="scientific">Woronichinia naegeliana WA131</name>
    <dbReference type="NCBI Taxonomy" id="2824559"/>
    <lineage>
        <taxon>Bacteria</taxon>
        <taxon>Bacillati</taxon>
        <taxon>Cyanobacteriota</taxon>
        <taxon>Cyanophyceae</taxon>
        <taxon>Synechococcales</taxon>
        <taxon>Coelosphaeriaceae</taxon>
        <taxon>Woronichinia</taxon>
    </lineage>
</organism>
<dbReference type="Proteomes" id="UP001065613">
    <property type="component" value="Chromosome"/>
</dbReference>
<protein>
    <submittedName>
        <fullName evidence="1">FecR family protein</fullName>
    </submittedName>
</protein>
<proteinExistence type="predicted"/>
<dbReference type="EMBL" id="CP073041">
    <property type="protein sequence ID" value="UXE58855.1"/>
    <property type="molecule type" value="Genomic_DNA"/>
</dbReference>
<gene>
    <name evidence="1" type="ORF">KA717_22985</name>
</gene>
<dbReference type="AlphaFoldDB" id="A0A977PUP4"/>
<dbReference type="KEGG" id="wna:KA717_22985"/>
<evidence type="ECO:0000313" key="1">
    <source>
        <dbReference type="EMBL" id="UXE58855.1"/>
    </source>
</evidence>